<protein>
    <submittedName>
        <fullName evidence="1">Uncharacterized protein</fullName>
    </submittedName>
</protein>
<organism evidence="1 2">
    <name type="scientific">Trichinella murrelli</name>
    <dbReference type="NCBI Taxonomy" id="144512"/>
    <lineage>
        <taxon>Eukaryota</taxon>
        <taxon>Metazoa</taxon>
        <taxon>Ecdysozoa</taxon>
        <taxon>Nematoda</taxon>
        <taxon>Enoplea</taxon>
        <taxon>Dorylaimia</taxon>
        <taxon>Trichinellida</taxon>
        <taxon>Trichinellidae</taxon>
        <taxon>Trichinella</taxon>
    </lineage>
</organism>
<keyword evidence="2" id="KW-1185">Reference proteome</keyword>
<sequence length="66" mass="7482">LSERIYFNCKKLLSTSAEVTGAYLKQTADSVFIPINFCYAFHFFKLKSLTLSHLLFMSSPTMPGIL</sequence>
<comment type="caution">
    <text evidence="1">The sequence shown here is derived from an EMBL/GenBank/DDBJ whole genome shotgun (WGS) entry which is preliminary data.</text>
</comment>
<accession>A0A0V0TUW2</accession>
<evidence type="ECO:0000313" key="1">
    <source>
        <dbReference type="EMBL" id="KRX42828.1"/>
    </source>
</evidence>
<dbReference type="AlphaFoldDB" id="A0A0V0TUW2"/>
<evidence type="ECO:0000313" key="2">
    <source>
        <dbReference type="Proteomes" id="UP000055048"/>
    </source>
</evidence>
<dbReference type="EMBL" id="JYDJ01000134">
    <property type="protein sequence ID" value="KRX42828.1"/>
    <property type="molecule type" value="Genomic_DNA"/>
</dbReference>
<proteinExistence type="predicted"/>
<name>A0A0V0TUW2_9BILA</name>
<reference evidence="1 2" key="1">
    <citation type="submission" date="2015-01" db="EMBL/GenBank/DDBJ databases">
        <title>Evolution of Trichinella species and genotypes.</title>
        <authorList>
            <person name="Korhonen P.K."/>
            <person name="Edoardo P."/>
            <person name="Giuseppe L.R."/>
            <person name="Gasser R.B."/>
        </authorList>
    </citation>
    <scope>NUCLEOTIDE SEQUENCE [LARGE SCALE GENOMIC DNA]</scope>
    <source>
        <strain evidence="1">ISS417</strain>
    </source>
</reference>
<gene>
    <name evidence="1" type="ORF">T05_10912</name>
</gene>
<feature type="non-terminal residue" evidence="1">
    <location>
        <position position="1"/>
    </location>
</feature>
<dbReference type="Proteomes" id="UP000055048">
    <property type="component" value="Unassembled WGS sequence"/>
</dbReference>